<dbReference type="SMART" id="SM01088">
    <property type="entry name" value="Col_cuticle_N"/>
    <property type="match status" value="1"/>
</dbReference>
<dbReference type="EMBL" id="UYYB01012073">
    <property type="protein sequence ID" value="VDM69393.1"/>
    <property type="molecule type" value="Genomic_DNA"/>
</dbReference>
<evidence type="ECO:0000256" key="3">
    <source>
        <dbReference type="SAM" id="Phobius"/>
    </source>
</evidence>
<evidence type="ECO:0000256" key="1">
    <source>
        <dbReference type="ARBA" id="ARBA00022737"/>
    </source>
</evidence>
<evidence type="ECO:0000313" key="7">
    <source>
        <dbReference type="Proteomes" id="UP000270094"/>
    </source>
</evidence>
<feature type="domain" description="Nematode cuticle collagen N-terminal" evidence="4">
    <location>
        <begin position="4"/>
        <end position="56"/>
    </location>
</feature>
<dbReference type="InterPro" id="IPR002486">
    <property type="entry name" value="Col_cuticle_N"/>
</dbReference>
<name>A0A3P7INM6_STRVU</name>
<evidence type="ECO:0000313" key="5">
    <source>
        <dbReference type="EMBL" id="VDM69393.1"/>
    </source>
</evidence>
<dbReference type="PANTHER" id="PTHR24637">
    <property type="entry name" value="COLLAGEN"/>
    <property type="match status" value="1"/>
</dbReference>
<keyword evidence="3" id="KW-0812">Transmembrane</keyword>
<evidence type="ECO:0000313" key="6">
    <source>
        <dbReference type="EMBL" id="VDM84465.1"/>
    </source>
</evidence>
<proteinExistence type="predicted"/>
<keyword evidence="1" id="KW-0677">Repeat</keyword>
<evidence type="ECO:0000256" key="2">
    <source>
        <dbReference type="SAM" id="MobiDB-lite"/>
    </source>
</evidence>
<dbReference type="Pfam" id="PF01484">
    <property type="entry name" value="Col_cuticle_N"/>
    <property type="match status" value="1"/>
</dbReference>
<evidence type="ECO:0000259" key="4">
    <source>
        <dbReference type="SMART" id="SM01088"/>
    </source>
</evidence>
<dbReference type="Proteomes" id="UP000270094">
    <property type="component" value="Unassembled WGS sequence"/>
</dbReference>
<sequence>MASYGVPIGSSLALGAMICSLFVVRSIVQDIDNLRDEILSGVHEMKAMSDDAWNRIIFLHTKGGKADAPESFISLFARQKRSYDGSVCNCVVDSQGCPPGPPGPPGVPGQRGEQGSPGEPGRPGATGVSLM</sequence>
<feature type="compositionally biased region" description="Pro residues" evidence="2">
    <location>
        <begin position="98"/>
        <end position="107"/>
    </location>
</feature>
<dbReference type="EMBL" id="UYYB01130337">
    <property type="protein sequence ID" value="VDM84465.1"/>
    <property type="molecule type" value="Genomic_DNA"/>
</dbReference>
<feature type="region of interest" description="Disordered" evidence="2">
    <location>
        <begin position="94"/>
        <end position="131"/>
    </location>
</feature>
<keyword evidence="3" id="KW-1133">Transmembrane helix</keyword>
<dbReference type="OrthoDB" id="5983381at2759"/>
<accession>A0A3P7INM6</accession>
<protein>
    <recommendedName>
        <fullName evidence="4">Nematode cuticle collagen N-terminal domain-containing protein</fullName>
    </recommendedName>
</protein>
<gene>
    <name evidence="6" type="ORF">SVUK_LOCUS19463</name>
    <name evidence="5" type="ORF">SVUK_LOCUS4391</name>
</gene>
<keyword evidence="3" id="KW-0472">Membrane</keyword>
<keyword evidence="7" id="KW-1185">Reference proteome</keyword>
<dbReference type="AlphaFoldDB" id="A0A3P7INM6"/>
<dbReference type="GO" id="GO:0042302">
    <property type="term" value="F:structural constituent of cuticle"/>
    <property type="evidence" value="ECO:0007669"/>
    <property type="project" value="InterPro"/>
</dbReference>
<reference evidence="5 7" key="1">
    <citation type="submission" date="2018-11" db="EMBL/GenBank/DDBJ databases">
        <authorList>
            <consortium name="Pathogen Informatics"/>
        </authorList>
    </citation>
    <scope>NUCLEOTIDE SEQUENCE [LARGE SCALE GENOMIC DNA]</scope>
</reference>
<feature type="transmembrane region" description="Helical" evidence="3">
    <location>
        <begin position="6"/>
        <end position="28"/>
    </location>
</feature>
<dbReference type="PANTHER" id="PTHR24637:SF358">
    <property type="entry name" value="CUTICLE COLLAGEN 38"/>
    <property type="match status" value="1"/>
</dbReference>
<organism evidence="5 7">
    <name type="scientific">Strongylus vulgaris</name>
    <name type="common">Blood worm</name>
    <dbReference type="NCBI Taxonomy" id="40348"/>
    <lineage>
        <taxon>Eukaryota</taxon>
        <taxon>Metazoa</taxon>
        <taxon>Ecdysozoa</taxon>
        <taxon>Nematoda</taxon>
        <taxon>Chromadorea</taxon>
        <taxon>Rhabditida</taxon>
        <taxon>Rhabditina</taxon>
        <taxon>Rhabditomorpha</taxon>
        <taxon>Strongyloidea</taxon>
        <taxon>Strongylidae</taxon>
        <taxon>Strongylus</taxon>
    </lineage>
</organism>
<dbReference type="Gene3D" id="1.20.5.320">
    <property type="entry name" value="6-Phosphogluconate Dehydrogenase, domain 3"/>
    <property type="match status" value="1"/>
</dbReference>